<dbReference type="AlphaFoldDB" id="A0A8I0G7N6"/>
<dbReference type="Gene3D" id="3.20.20.100">
    <property type="entry name" value="NADP-dependent oxidoreductase domain"/>
    <property type="match status" value="1"/>
</dbReference>
<dbReference type="RefSeq" id="WP_191070791.1">
    <property type="nucleotide sequence ID" value="NZ_CP060506.1"/>
</dbReference>
<comment type="caution">
    <text evidence="2">The sequence shown here is derived from an EMBL/GenBank/DDBJ whole genome shotgun (WGS) entry which is preliminary data.</text>
</comment>
<dbReference type="Pfam" id="PF00248">
    <property type="entry name" value="Aldo_ket_red"/>
    <property type="match status" value="1"/>
</dbReference>
<dbReference type="GO" id="GO:0005829">
    <property type="term" value="C:cytosol"/>
    <property type="evidence" value="ECO:0007669"/>
    <property type="project" value="TreeGrafter"/>
</dbReference>
<dbReference type="InterPro" id="IPR036812">
    <property type="entry name" value="NAD(P)_OxRdtase_dom_sf"/>
</dbReference>
<dbReference type="Proteomes" id="UP000627538">
    <property type="component" value="Unassembled WGS sequence"/>
</dbReference>
<keyword evidence="3" id="KW-1185">Reference proteome</keyword>
<proteinExistence type="predicted"/>
<sequence length="311" mass="33123">MELRRVGHTGLRVSALGLGTLTWGRDTDREDARQLLSDFLDAGGTLIDTAAHYGDGLAEQTIGDVIDQLGVRGDVVLASKAGLVEGADGPRIDCSRTCLLDSLDASLEALHTDHLELWLLDHFDASVPIDETLSALEVALRSGRIRYVGVANYPAWALAEIACLLPGHGGHLAVIETEYSLLNRSFEGELTDASAHFGCGVFAWSPLARGVLTGKYRSHTPPDSRAATPHLRGFVEPYLDARYAGTIEAVARAGEGFGLSAGQVALSWVKDAPGVTSTLLGPRTPGQLAQLLEVVDFALPHQIRKALDDVS</sequence>
<evidence type="ECO:0000313" key="2">
    <source>
        <dbReference type="EMBL" id="MBD3688679.1"/>
    </source>
</evidence>
<feature type="domain" description="NADP-dependent oxidoreductase" evidence="1">
    <location>
        <begin position="16"/>
        <end position="309"/>
    </location>
</feature>
<reference evidence="2 3" key="1">
    <citation type="submission" date="2020-08" db="EMBL/GenBank/DDBJ databases">
        <title>Winkia gen. nov., sp. nov., isolated from faeces of the Anser albifrons in China.</title>
        <authorList>
            <person name="Liu Q."/>
        </authorList>
    </citation>
    <scope>NUCLEOTIDE SEQUENCE [LARGE SCALE GENOMIC DNA]</scope>
    <source>
        <strain evidence="2 3">C62</strain>
    </source>
</reference>
<dbReference type="EMBL" id="JACRUO010000001">
    <property type="protein sequence ID" value="MBD3688679.1"/>
    <property type="molecule type" value="Genomic_DNA"/>
</dbReference>
<dbReference type="SUPFAM" id="SSF51430">
    <property type="entry name" value="NAD(P)-linked oxidoreductase"/>
    <property type="match status" value="1"/>
</dbReference>
<dbReference type="InterPro" id="IPR050523">
    <property type="entry name" value="AKR_Detox_Biosynth"/>
</dbReference>
<dbReference type="InterPro" id="IPR023210">
    <property type="entry name" value="NADP_OxRdtase_dom"/>
</dbReference>
<dbReference type="PANTHER" id="PTHR43364">
    <property type="entry name" value="NADH-SPECIFIC METHYLGLYOXAL REDUCTASE-RELATED"/>
    <property type="match status" value="1"/>
</dbReference>
<organism evidence="2 3">
    <name type="scientific">Nanchangia anserum</name>
    <dbReference type="NCBI Taxonomy" id="2692125"/>
    <lineage>
        <taxon>Bacteria</taxon>
        <taxon>Bacillati</taxon>
        <taxon>Actinomycetota</taxon>
        <taxon>Actinomycetes</taxon>
        <taxon>Actinomycetales</taxon>
        <taxon>Actinomycetaceae</taxon>
        <taxon>Nanchangia</taxon>
    </lineage>
</organism>
<accession>A0A8I0G7N6</accession>
<dbReference type="PANTHER" id="PTHR43364:SF18">
    <property type="entry name" value="OXIDOREDUCTASE"/>
    <property type="match status" value="1"/>
</dbReference>
<gene>
    <name evidence="2" type="ORF">H8R10_00255</name>
</gene>
<protein>
    <submittedName>
        <fullName evidence="2">Aldo/keto reductase</fullName>
    </submittedName>
</protein>
<name>A0A8I0G7N6_9ACTO</name>
<evidence type="ECO:0000259" key="1">
    <source>
        <dbReference type="Pfam" id="PF00248"/>
    </source>
</evidence>
<evidence type="ECO:0000313" key="3">
    <source>
        <dbReference type="Proteomes" id="UP000627538"/>
    </source>
</evidence>